<proteinExistence type="predicted"/>
<feature type="region of interest" description="Disordered" evidence="1">
    <location>
        <begin position="45"/>
        <end position="100"/>
    </location>
</feature>
<evidence type="ECO:0000313" key="3">
    <source>
        <dbReference type="Proteomes" id="UP000623461"/>
    </source>
</evidence>
<accession>A0ABQ2IB99</accession>
<organism evidence="2 3">
    <name type="scientific">Terrabacter tumescens</name>
    <dbReference type="NCBI Taxonomy" id="60443"/>
    <lineage>
        <taxon>Bacteria</taxon>
        <taxon>Bacillati</taxon>
        <taxon>Actinomycetota</taxon>
        <taxon>Actinomycetes</taxon>
        <taxon>Micrococcales</taxon>
        <taxon>Intrasporangiaceae</taxon>
        <taxon>Terrabacter</taxon>
    </lineage>
</organism>
<evidence type="ECO:0000256" key="1">
    <source>
        <dbReference type="SAM" id="MobiDB-lite"/>
    </source>
</evidence>
<reference evidence="3" key="1">
    <citation type="journal article" date="2019" name="Int. J. Syst. Evol. Microbiol.">
        <title>The Global Catalogue of Microorganisms (GCM) 10K type strain sequencing project: providing services to taxonomists for standard genome sequencing and annotation.</title>
        <authorList>
            <consortium name="The Broad Institute Genomics Platform"/>
            <consortium name="The Broad Institute Genome Sequencing Center for Infectious Disease"/>
            <person name="Wu L."/>
            <person name="Ma J."/>
        </authorList>
    </citation>
    <scope>NUCLEOTIDE SEQUENCE [LARGE SCALE GENOMIC DNA]</scope>
    <source>
        <strain evidence="3">JCM 1365</strain>
    </source>
</reference>
<dbReference type="Proteomes" id="UP000623461">
    <property type="component" value="Unassembled WGS sequence"/>
</dbReference>
<keyword evidence="3" id="KW-1185">Reference proteome</keyword>
<name>A0ABQ2IB99_9MICO</name>
<protein>
    <submittedName>
        <fullName evidence="2">Uncharacterized protein</fullName>
    </submittedName>
</protein>
<sequence>MVAVVRLSGEELAAWVARSCELSGVPVFVADPAALGRVGRLVGGGPGAPARRASAEEAPGRRSQLPVNLDAGRVDAAGSHGSGGDGDVVDEGFDDGDLLA</sequence>
<dbReference type="EMBL" id="BMNZ01000006">
    <property type="protein sequence ID" value="GGN03806.1"/>
    <property type="molecule type" value="Genomic_DNA"/>
</dbReference>
<comment type="caution">
    <text evidence="2">The sequence shown here is derived from an EMBL/GenBank/DDBJ whole genome shotgun (WGS) entry which is preliminary data.</text>
</comment>
<evidence type="ECO:0000313" key="2">
    <source>
        <dbReference type="EMBL" id="GGN03806.1"/>
    </source>
</evidence>
<gene>
    <name evidence="2" type="ORF">GCM10009721_33990</name>
</gene>
<feature type="compositionally biased region" description="Acidic residues" evidence="1">
    <location>
        <begin position="87"/>
        <end position="100"/>
    </location>
</feature>